<evidence type="ECO:0000256" key="1">
    <source>
        <dbReference type="ARBA" id="ARBA00007409"/>
    </source>
</evidence>
<evidence type="ECO:0000259" key="4">
    <source>
        <dbReference type="PROSITE" id="PS50405"/>
    </source>
</evidence>
<dbReference type="GO" id="GO:0016787">
    <property type="term" value="F:hydrolase activity"/>
    <property type="evidence" value="ECO:0007669"/>
    <property type="project" value="UniProtKB-KW"/>
</dbReference>
<dbReference type="InterPro" id="IPR004046">
    <property type="entry name" value="GST_C"/>
</dbReference>
<dbReference type="SFLD" id="SFLDG01151">
    <property type="entry name" value="Main.2:_Nu-like"/>
    <property type="match status" value="1"/>
</dbReference>
<sequence>MASSNSTRITLYTHATPNGHPISIFLEELKVSYEAIALSLSTAETGKVHNHVKAPWFLSINPNGRIPAIVDNEKNFNVFETSAILLYLQAELDQSNKFGFDSKTHPKEYSEVLQWLFFAHGGIGPMLGQASHFLRFAPEKIPYAINRYTDEGRRLLSVVDARLSKHDYLAGDKYTIADIKSHAWLRLVYRFDIDLAKDYPNVKAWVDRIDARPAVQKGLQVPEAYPAYEARGG</sequence>
<dbReference type="SFLD" id="SFLDS00019">
    <property type="entry name" value="Glutathione_Transferase_(cytos"/>
    <property type="match status" value="1"/>
</dbReference>
<dbReference type="InterPro" id="IPR036282">
    <property type="entry name" value="Glutathione-S-Trfase_C_sf"/>
</dbReference>
<feature type="domain" description="GST C-terminal" evidence="4">
    <location>
        <begin position="105"/>
        <end position="228"/>
    </location>
</feature>
<reference evidence="5 6" key="1">
    <citation type="submission" date="2024-02" db="EMBL/GenBank/DDBJ databases">
        <title>A draft genome for the cacao thread blight pathogen Marasmius crinis-equi.</title>
        <authorList>
            <person name="Cohen S.P."/>
            <person name="Baruah I.K."/>
            <person name="Amoako-Attah I."/>
            <person name="Bukari Y."/>
            <person name="Meinhardt L.W."/>
            <person name="Bailey B.A."/>
        </authorList>
    </citation>
    <scope>NUCLEOTIDE SEQUENCE [LARGE SCALE GENOMIC DNA]</scope>
    <source>
        <strain evidence="5 6">GH-76</strain>
    </source>
</reference>
<evidence type="ECO:0000259" key="3">
    <source>
        <dbReference type="PROSITE" id="PS50404"/>
    </source>
</evidence>
<dbReference type="PANTHER" id="PTHR44051">
    <property type="entry name" value="GLUTATHIONE S-TRANSFERASE-RELATED"/>
    <property type="match status" value="1"/>
</dbReference>
<name>A0ABR3FAS1_9AGAR</name>
<evidence type="ECO:0000256" key="2">
    <source>
        <dbReference type="RuleBase" id="RU003494"/>
    </source>
</evidence>
<dbReference type="PANTHER" id="PTHR44051:SF8">
    <property type="entry name" value="GLUTATHIONE S-TRANSFERASE GSTA"/>
    <property type="match status" value="1"/>
</dbReference>
<dbReference type="CDD" id="cd03048">
    <property type="entry name" value="GST_N_Ure2p_like"/>
    <property type="match status" value="1"/>
</dbReference>
<keyword evidence="6" id="KW-1185">Reference proteome</keyword>
<dbReference type="Gene3D" id="1.20.1050.10">
    <property type="match status" value="1"/>
</dbReference>
<dbReference type="PROSITE" id="PS50405">
    <property type="entry name" value="GST_CTER"/>
    <property type="match status" value="1"/>
</dbReference>
<dbReference type="SUPFAM" id="SSF52833">
    <property type="entry name" value="Thioredoxin-like"/>
    <property type="match status" value="1"/>
</dbReference>
<keyword evidence="5" id="KW-0067">ATP-binding</keyword>
<evidence type="ECO:0000313" key="6">
    <source>
        <dbReference type="Proteomes" id="UP001465976"/>
    </source>
</evidence>
<dbReference type="Pfam" id="PF00043">
    <property type="entry name" value="GST_C"/>
    <property type="match status" value="1"/>
</dbReference>
<dbReference type="InterPro" id="IPR036249">
    <property type="entry name" value="Thioredoxin-like_sf"/>
</dbReference>
<keyword evidence="5" id="KW-0547">Nucleotide-binding</keyword>
<dbReference type="InterPro" id="IPR040079">
    <property type="entry name" value="Glutathione_S-Trfase"/>
</dbReference>
<dbReference type="InterPro" id="IPR010987">
    <property type="entry name" value="Glutathione-S-Trfase_C-like"/>
</dbReference>
<feature type="domain" description="GST N-terminal" evidence="3">
    <location>
        <begin position="6"/>
        <end position="96"/>
    </location>
</feature>
<dbReference type="InterPro" id="IPR004045">
    <property type="entry name" value="Glutathione_S-Trfase_N"/>
</dbReference>
<dbReference type="SFLD" id="SFLDG00358">
    <property type="entry name" value="Main_(cytGST)"/>
    <property type="match status" value="1"/>
</dbReference>
<keyword evidence="5" id="KW-0378">Hydrolase</keyword>
<comment type="similarity">
    <text evidence="1 2">Belongs to the GST superfamily.</text>
</comment>
<evidence type="ECO:0000313" key="5">
    <source>
        <dbReference type="EMBL" id="KAL0572329.1"/>
    </source>
</evidence>
<dbReference type="SUPFAM" id="SSF47616">
    <property type="entry name" value="GST C-terminal domain-like"/>
    <property type="match status" value="1"/>
</dbReference>
<protein>
    <submittedName>
        <fullName evidence="5">ATP-dependent DNA/RNA helicase</fullName>
        <ecNumber evidence="5">3.6.4.13</ecNumber>
    </submittedName>
</protein>
<proteinExistence type="inferred from homology"/>
<organism evidence="5 6">
    <name type="scientific">Marasmius crinis-equi</name>
    <dbReference type="NCBI Taxonomy" id="585013"/>
    <lineage>
        <taxon>Eukaryota</taxon>
        <taxon>Fungi</taxon>
        <taxon>Dikarya</taxon>
        <taxon>Basidiomycota</taxon>
        <taxon>Agaricomycotina</taxon>
        <taxon>Agaricomycetes</taxon>
        <taxon>Agaricomycetidae</taxon>
        <taxon>Agaricales</taxon>
        <taxon>Marasmiineae</taxon>
        <taxon>Marasmiaceae</taxon>
        <taxon>Marasmius</taxon>
    </lineage>
</organism>
<dbReference type="GO" id="GO:0003724">
    <property type="term" value="F:RNA helicase activity"/>
    <property type="evidence" value="ECO:0007669"/>
    <property type="project" value="UniProtKB-EC"/>
</dbReference>
<dbReference type="PROSITE" id="PS50404">
    <property type="entry name" value="GST_NTER"/>
    <property type="match status" value="1"/>
</dbReference>
<accession>A0ABR3FAS1</accession>
<gene>
    <name evidence="5" type="primary">DBP9_2</name>
    <name evidence="5" type="ORF">V5O48_009633</name>
</gene>
<dbReference type="EC" id="3.6.4.13" evidence="5"/>
<comment type="caution">
    <text evidence="5">The sequence shown here is derived from an EMBL/GenBank/DDBJ whole genome shotgun (WGS) entry which is preliminary data.</text>
</comment>
<dbReference type="EMBL" id="JBAHYK010000643">
    <property type="protein sequence ID" value="KAL0572329.1"/>
    <property type="molecule type" value="Genomic_DNA"/>
</dbReference>
<dbReference type="Pfam" id="PF02798">
    <property type="entry name" value="GST_N"/>
    <property type="match status" value="1"/>
</dbReference>
<keyword evidence="5" id="KW-0347">Helicase</keyword>
<dbReference type="Gene3D" id="3.40.30.10">
    <property type="entry name" value="Glutaredoxin"/>
    <property type="match status" value="1"/>
</dbReference>
<dbReference type="Proteomes" id="UP001465976">
    <property type="component" value="Unassembled WGS sequence"/>
</dbReference>